<evidence type="ECO:0000313" key="2">
    <source>
        <dbReference type="EMBL" id="DAE18443.1"/>
    </source>
</evidence>
<protein>
    <submittedName>
        <fullName evidence="2">DNA primase (Bacterial type)</fullName>
    </submittedName>
</protein>
<dbReference type="GO" id="GO:0003899">
    <property type="term" value="F:DNA-directed RNA polymerase activity"/>
    <property type="evidence" value="ECO:0007669"/>
    <property type="project" value="InterPro"/>
</dbReference>
<evidence type="ECO:0000259" key="1">
    <source>
        <dbReference type="SMART" id="SM00400"/>
    </source>
</evidence>
<sequence length="173" mass="19534">MNGVAEKIINALTIEDVLRMYGYGTSPKGRIPCPIHKGKHNNFCYTEKVYHCWSCGAKGDLITLAMELNGITFSQAIAKLNYDFSLGIVNKKPSIRERQEIALNSKISKVAEALKSDLSDYYSKVTDIHRGLFKVRCSSDLKADEAKLIDYYISSSEQWLDDNIEGVMYPWVP</sequence>
<dbReference type="GO" id="GO:0006260">
    <property type="term" value="P:DNA replication"/>
    <property type="evidence" value="ECO:0007669"/>
    <property type="project" value="InterPro"/>
</dbReference>
<organism evidence="2">
    <name type="scientific">Siphoviridae sp. ctNs77</name>
    <dbReference type="NCBI Taxonomy" id="2825473"/>
    <lineage>
        <taxon>Viruses</taxon>
        <taxon>Duplodnaviria</taxon>
        <taxon>Heunggongvirae</taxon>
        <taxon>Uroviricota</taxon>
        <taxon>Caudoviricetes</taxon>
    </lineage>
</organism>
<dbReference type="Pfam" id="PF01807">
    <property type="entry name" value="Zn_ribbon_DnaG"/>
    <property type="match status" value="1"/>
</dbReference>
<dbReference type="InterPro" id="IPR036977">
    <property type="entry name" value="DNA_primase_Znf_CHC2"/>
</dbReference>
<accession>A0A8S5QI14</accession>
<reference evidence="2" key="1">
    <citation type="journal article" date="2021" name="Proc. Natl. Acad. Sci. U.S.A.">
        <title>A Catalog of Tens of Thousands of Viruses from Human Metagenomes Reveals Hidden Associations with Chronic Diseases.</title>
        <authorList>
            <person name="Tisza M.J."/>
            <person name="Buck C.B."/>
        </authorList>
    </citation>
    <scope>NUCLEOTIDE SEQUENCE</scope>
    <source>
        <strain evidence="2">CtNs77</strain>
    </source>
</reference>
<dbReference type="SUPFAM" id="SSF57783">
    <property type="entry name" value="Zinc beta-ribbon"/>
    <property type="match status" value="1"/>
</dbReference>
<dbReference type="GO" id="GO:0008270">
    <property type="term" value="F:zinc ion binding"/>
    <property type="evidence" value="ECO:0007669"/>
    <property type="project" value="InterPro"/>
</dbReference>
<dbReference type="InterPro" id="IPR002694">
    <property type="entry name" value="Znf_CHC2"/>
</dbReference>
<feature type="domain" description="Zinc finger CHC2-type" evidence="1">
    <location>
        <begin position="33"/>
        <end position="81"/>
    </location>
</feature>
<name>A0A8S5QI14_9CAUD</name>
<dbReference type="SMART" id="SM00400">
    <property type="entry name" value="ZnF_CHCC"/>
    <property type="match status" value="1"/>
</dbReference>
<proteinExistence type="predicted"/>
<dbReference type="GO" id="GO:0003677">
    <property type="term" value="F:DNA binding"/>
    <property type="evidence" value="ECO:0007669"/>
    <property type="project" value="InterPro"/>
</dbReference>
<dbReference type="Gene3D" id="3.90.580.10">
    <property type="entry name" value="Zinc finger, CHC2-type domain"/>
    <property type="match status" value="1"/>
</dbReference>
<dbReference type="EMBL" id="BK015656">
    <property type="protein sequence ID" value="DAE18443.1"/>
    <property type="molecule type" value="Genomic_DNA"/>
</dbReference>